<dbReference type="SUPFAM" id="SSF56801">
    <property type="entry name" value="Acetyl-CoA synthetase-like"/>
    <property type="match status" value="1"/>
</dbReference>
<evidence type="ECO:0000313" key="3">
    <source>
        <dbReference type="Proteomes" id="UP001487740"/>
    </source>
</evidence>
<dbReference type="InterPro" id="IPR000873">
    <property type="entry name" value="AMP-dep_synth/lig_dom"/>
</dbReference>
<evidence type="ECO:0000313" key="2">
    <source>
        <dbReference type="EMBL" id="KAK8374219.1"/>
    </source>
</evidence>
<evidence type="ECO:0000259" key="1">
    <source>
        <dbReference type="Pfam" id="PF00501"/>
    </source>
</evidence>
<comment type="caution">
    <text evidence="2">The sequence shown here is derived from an EMBL/GenBank/DDBJ whole genome shotgun (WGS) entry which is preliminary data.</text>
</comment>
<dbReference type="EMBL" id="JARAKH010000510">
    <property type="protein sequence ID" value="KAK8374219.1"/>
    <property type="molecule type" value="Genomic_DNA"/>
</dbReference>
<dbReference type="Gene3D" id="3.40.50.980">
    <property type="match status" value="1"/>
</dbReference>
<keyword evidence="3" id="KW-1185">Reference proteome</keyword>
<protein>
    <recommendedName>
        <fullName evidence="1">AMP-dependent synthetase/ligase domain-containing protein</fullName>
    </recommendedName>
</protein>
<dbReference type="Pfam" id="PF00501">
    <property type="entry name" value="AMP-binding"/>
    <property type="match status" value="1"/>
</dbReference>
<feature type="domain" description="AMP-dependent synthetase/ligase" evidence="1">
    <location>
        <begin position="1"/>
        <end position="75"/>
    </location>
</feature>
<dbReference type="Proteomes" id="UP001487740">
    <property type="component" value="Unassembled WGS sequence"/>
</dbReference>
<accession>A0AAW0SGU9</accession>
<gene>
    <name evidence="2" type="ORF">O3P69_011973</name>
</gene>
<sequence length="91" mass="9860">MFGGKVVLLPHVSNNAMLRTIQEHQVTLAIFTPHHLKMIVESPACQEHDLSSLKLVTSAGASLSEYGVKNFKNKLAIGSNRRAAQPGLPDV</sequence>
<dbReference type="AlphaFoldDB" id="A0AAW0SGU9"/>
<proteinExistence type="predicted"/>
<organism evidence="2 3">
    <name type="scientific">Scylla paramamosain</name>
    <name type="common">Mud crab</name>
    <dbReference type="NCBI Taxonomy" id="85552"/>
    <lineage>
        <taxon>Eukaryota</taxon>
        <taxon>Metazoa</taxon>
        <taxon>Ecdysozoa</taxon>
        <taxon>Arthropoda</taxon>
        <taxon>Crustacea</taxon>
        <taxon>Multicrustacea</taxon>
        <taxon>Malacostraca</taxon>
        <taxon>Eumalacostraca</taxon>
        <taxon>Eucarida</taxon>
        <taxon>Decapoda</taxon>
        <taxon>Pleocyemata</taxon>
        <taxon>Brachyura</taxon>
        <taxon>Eubrachyura</taxon>
        <taxon>Portunoidea</taxon>
        <taxon>Portunidae</taxon>
        <taxon>Portuninae</taxon>
        <taxon>Scylla</taxon>
    </lineage>
</organism>
<reference evidence="2 3" key="1">
    <citation type="submission" date="2023-03" db="EMBL/GenBank/DDBJ databases">
        <title>High-quality genome of Scylla paramamosain provides insights in environmental adaptation.</title>
        <authorList>
            <person name="Zhang L."/>
        </authorList>
    </citation>
    <scope>NUCLEOTIDE SEQUENCE [LARGE SCALE GENOMIC DNA]</scope>
    <source>
        <strain evidence="2">LZ_2023a</strain>
        <tissue evidence="2">Muscle</tissue>
    </source>
</reference>
<name>A0AAW0SGU9_SCYPA</name>